<dbReference type="EMBL" id="FQWH01000030">
    <property type="protein sequence ID" value="SHH85097.1"/>
    <property type="molecule type" value="Genomic_DNA"/>
</dbReference>
<sequence length="307" mass="35413">MKKLILITIVFFNLQLSSCQKSTKIATKSEPIEKSITDQFFKEFTAIYGDNGLLQTGNTDLKKGSFEIYLISKNGAKQWFDNLNAKNKYEITIEKLNHSSPNEIAQDFDIWVFYTNKKYLTELEDQSLGNKIPGLVELYYLKAGTSKWKKTREYQLKTDEDKIKFNDWKQKILEDFLSLSNKQNINPSSKLSAKWIGIYNAYFSYGQIGGENAGWNLRIEISNDTIKATGDGYQISFSDVLTAKEDGNKLILNHYKNLSGYTLGEKMNPEIILTEDKEDYFITTKWIDKDIITKSTKFGFEISKEKQ</sequence>
<reference evidence="1 2" key="1">
    <citation type="submission" date="2016-11" db="EMBL/GenBank/DDBJ databases">
        <authorList>
            <person name="Jaros S."/>
            <person name="Januszkiewicz K."/>
            <person name="Wedrychowicz H."/>
        </authorList>
    </citation>
    <scope>NUCLEOTIDE SEQUENCE [LARGE SCALE GENOMIC DNA]</scope>
    <source>
        <strain evidence="1 2">DSM 6792</strain>
    </source>
</reference>
<proteinExistence type="predicted"/>
<dbReference type="AlphaFoldDB" id="A0A1M5WCD0"/>
<gene>
    <name evidence="1" type="ORF">SAMN05444388_1304</name>
</gene>
<name>A0A1M5WCD0_FLAJO</name>
<evidence type="ECO:0000313" key="2">
    <source>
        <dbReference type="Proteomes" id="UP000184112"/>
    </source>
</evidence>
<dbReference type="RefSeq" id="WP_073411988.1">
    <property type="nucleotide sequence ID" value="NZ_FQWH01000030.1"/>
</dbReference>
<organism evidence="1 2">
    <name type="scientific">Flavobacterium johnsoniae</name>
    <name type="common">Cytophaga johnsonae</name>
    <dbReference type="NCBI Taxonomy" id="986"/>
    <lineage>
        <taxon>Bacteria</taxon>
        <taxon>Pseudomonadati</taxon>
        <taxon>Bacteroidota</taxon>
        <taxon>Flavobacteriia</taxon>
        <taxon>Flavobacteriales</taxon>
        <taxon>Flavobacteriaceae</taxon>
        <taxon>Flavobacterium</taxon>
    </lineage>
</organism>
<accession>A0A1M5WCD0</accession>
<protein>
    <submittedName>
        <fullName evidence="1">Uncharacterized protein</fullName>
    </submittedName>
</protein>
<evidence type="ECO:0000313" key="1">
    <source>
        <dbReference type="EMBL" id="SHH85097.1"/>
    </source>
</evidence>
<dbReference type="Proteomes" id="UP000184112">
    <property type="component" value="Unassembled WGS sequence"/>
</dbReference>